<keyword evidence="2" id="KW-1003">Cell membrane</keyword>
<evidence type="ECO:0000256" key="1">
    <source>
        <dbReference type="ARBA" id="ARBA00004651"/>
    </source>
</evidence>
<dbReference type="GO" id="GO:0015171">
    <property type="term" value="F:amino acid transmembrane transporter activity"/>
    <property type="evidence" value="ECO:0007669"/>
    <property type="project" value="TreeGrafter"/>
</dbReference>
<feature type="transmembrane region" description="Helical" evidence="6">
    <location>
        <begin position="72"/>
        <end position="89"/>
    </location>
</feature>
<protein>
    <submittedName>
        <fullName evidence="7">Lysine transporter LysE</fullName>
    </submittedName>
</protein>
<feature type="transmembrane region" description="Helical" evidence="6">
    <location>
        <begin position="38"/>
        <end position="66"/>
    </location>
</feature>
<evidence type="ECO:0000256" key="5">
    <source>
        <dbReference type="ARBA" id="ARBA00023136"/>
    </source>
</evidence>
<keyword evidence="4 6" id="KW-1133">Transmembrane helix</keyword>
<dbReference type="InterPro" id="IPR001123">
    <property type="entry name" value="LeuE-type"/>
</dbReference>
<keyword evidence="3 6" id="KW-0812">Transmembrane</keyword>
<organism evidence="7 8">
    <name type="scientific">Burkholderia gladioli</name>
    <name type="common">Pseudomonas marginata</name>
    <name type="synonym">Phytomonas marginata</name>
    <dbReference type="NCBI Taxonomy" id="28095"/>
    <lineage>
        <taxon>Bacteria</taxon>
        <taxon>Pseudomonadati</taxon>
        <taxon>Pseudomonadota</taxon>
        <taxon>Betaproteobacteria</taxon>
        <taxon>Burkholderiales</taxon>
        <taxon>Burkholderiaceae</taxon>
        <taxon>Burkholderia</taxon>
    </lineage>
</organism>
<evidence type="ECO:0000313" key="7">
    <source>
        <dbReference type="EMBL" id="PEH42365.1"/>
    </source>
</evidence>
<gene>
    <name evidence="7" type="ORF">CRM94_09505</name>
</gene>
<feature type="transmembrane region" description="Helical" evidence="6">
    <location>
        <begin position="148"/>
        <end position="176"/>
    </location>
</feature>
<evidence type="ECO:0000256" key="2">
    <source>
        <dbReference type="ARBA" id="ARBA00022475"/>
    </source>
</evidence>
<dbReference type="AlphaFoldDB" id="A0A2A7SGE1"/>
<accession>A0A2A7SGE1</accession>
<feature type="transmembrane region" description="Helical" evidence="6">
    <location>
        <begin position="110"/>
        <end position="136"/>
    </location>
</feature>
<dbReference type="Pfam" id="PF01810">
    <property type="entry name" value="LysE"/>
    <property type="match status" value="1"/>
</dbReference>
<dbReference type="PANTHER" id="PTHR30086:SF20">
    <property type="entry name" value="ARGININE EXPORTER PROTEIN ARGO-RELATED"/>
    <property type="match status" value="1"/>
</dbReference>
<evidence type="ECO:0000313" key="8">
    <source>
        <dbReference type="Proteomes" id="UP000220629"/>
    </source>
</evidence>
<comment type="subcellular location">
    <subcellularLocation>
        <location evidence="1">Cell membrane</location>
        <topology evidence="1">Multi-pass membrane protein</topology>
    </subcellularLocation>
</comment>
<dbReference type="PANTHER" id="PTHR30086">
    <property type="entry name" value="ARGININE EXPORTER PROTEIN ARGO"/>
    <property type="match status" value="1"/>
</dbReference>
<reference evidence="8" key="1">
    <citation type="submission" date="2017-09" db="EMBL/GenBank/DDBJ databases">
        <title>FDA dAtabase for Regulatory Grade micrObial Sequences (FDA-ARGOS): Supporting development and validation of Infectious Disease Dx tests.</title>
        <authorList>
            <person name="Minogue T."/>
            <person name="Wolcott M."/>
            <person name="Wasieloski L."/>
            <person name="Aguilar W."/>
            <person name="Moore D."/>
            <person name="Tallon L."/>
            <person name="Sadzewicz L."/>
            <person name="Ott S."/>
            <person name="Zhao X."/>
            <person name="Nagaraj S."/>
            <person name="Vavikolanu K."/>
            <person name="Aluvathingal J."/>
            <person name="Nadendla S."/>
            <person name="Sichtig H."/>
        </authorList>
    </citation>
    <scope>NUCLEOTIDE SEQUENCE [LARGE SCALE GENOMIC DNA]</scope>
    <source>
        <strain evidence="8">FDAARGOS_390</strain>
    </source>
</reference>
<dbReference type="RefSeq" id="WP_098152166.1">
    <property type="nucleotide sequence ID" value="NZ_CADEXJ010000012.1"/>
</dbReference>
<feature type="transmembrane region" description="Helical" evidence="6">
    <location>
        <begin position="188"/>
        <end position="206"/>
    </location>
</feature>
<feature type="transmembrane region" description="Helical" evidence="6">
    <location>
        <begin position="6"/>
        <end position="26"/>
    </location>
</feature>
<dbReference type="EMBL" id="PDDY01000001">
    <property type="protein sequence ID" value="PEH42365.1"/>
    <property type="molecule type" value="Genomic_DNA"/>
</dbReference>
<dbReference type="Proteomes" id="UP000220629">
    <property type="component" value="Unassembled WGS sequence"/>
</dbReference>
<sequence length="207" mass="22093">MGTLIEFVAVGGMLAVTPGPNMVYVMSRSVSQGPRAGLTSLAGVMLGYLTYMFGAAFGLTAIFLTIHGAARVLAAAGALYLLYLSWQAVRPGARSPFEVDARQAERPRRLFAMGAATSLLNPKLAMLFLSLLPQFIDYQAGDVFRQSMLLGASLVVAFAAVNGAVAIGSGSLAGFLAKRPNWLRAQRWVMGLMLFSLAAKMALDIWR</sequence>
<keyword evidence="5 6" id="KW-0472">Membrane</keyword>
<name>A0A2A7SGE1_BURGA</name>
<comment type="caution">
    <text evidence="7">The sequence shown here is derived from an EMBL/GenBank/DDBJ whole genome shotgun (WGS) entry which is preliminary data.</text>
</comment>
<evidence type="ECO:0000256" key="3">
    <source>
        <dbReference type="ARBA" id="ARBA00022692"/>
    </source>
</evidence>
<proteinExistence type="predicted"/>
<dbReference type="GO" id="GO:0005886">
    <property type="term" value="C:plasma membrane"/>
    <property type="evidence" value="ECO:0007669"/>
    <property type="project" value="UniProtKB-SubCell"/>
</dbReference>
<evidence type="ECO:0000256" key="4">
    <source>
        <dbReference type="ARBA" id="ARBA00022989"/>
    </source>
</evidence>
<evidence type="ECO:0000256" key="6">
    <source>
        <dbReference type="SAM" id="Phobius"/>
    </source>
</evidence>